<reference evidence="3" key="1">
    <citation type="submission" date="2015-05" db="EMBL/GenBank/DDBJ databases">
        <authorList>
            <consortium name="Pathogen Informatics"/>
        </authorList>
    </citation>
    <scope>NUCLEOTIDE SEQUENCE [LARGE SCALE GENOMIC DNA]</scope>
    <source>
        <strain evidence="3">M72</strain>
    </source>
</reference>
<dbReference type="Proteomes" id="UP000049979">
    <property type="component" value="Unassembled WGS sequence"/>
</dbReference>
<organism evidence="2 3">
    <name type="scientific">Roseburia faecis</name>
    <dbReference type="NCBI Taxonomy" id="301302"/>
    <lineage>
        <taxon>Bacteria</taxon>
        <taxon>Bacillati</taxon>
        <taxon>Bacillota</taxon>
        <taxon>Clostridia</taxon>
        <taxon>Lachnospirales</taxon>
        <taxon>Lachnospiraceae</taxon>
        <taxon>Roseburia</taxon>
    </lineage>
</organism>
<accession>A0A0M6WFB8</accession>
<feature type="transmembrane region" description="Helical" evidence="1">
    <location>
        <begin position="22"/>
        <end position="46"/>
    </location>
</feature>
<evidence type="ECO:0000313" key="3">
    <source>
        <dbReference type="Proteomes" id="UP000049979"/>
    </source>
</evidence>
<evidence type="ECO:0000313" key="2">
    <source>
        <dbReference type="EMBL" id="CRL33756.1"/>
    </source>
</evidence>
<name>A0A0M6WFB8_9FIRM</name>
<keyword evidence="3" id="KW-1185">Reference proteome</keyword>
<protein>
    <submittedName>
        <fullName evidence="2">Uncharacterized protein</fullName>
    </submittedName>
</protein>
<dbReference type="AlphaFoldDB" id="A0A0M6WFB8"/>
<gene>
    <name evidence="2" type="ORF">M72_03001</name>
</gene>
<dbReference type="EMBL" id="CVRR01000005">
    <property type="protein sequence ID" value="CRL33756.1"/>
    <property type="molecule type" value="Genomic_DNA"/>
</dbReference>
<keyword evidence="1" id="KW-0472">Membrane</keyword>
<proteinExistence type="predicted"/>
<keyword evidence="1" id="KW-0812">Transmembrane</keyword>
<evidence type="ECO:0000256" key="1">
    <source>
        <dbReference type="SAM" id="Phobius"/>
    </source>
</evidence>
<sequence length="50" mass="5863">MVFNMLFGMLLNNFKKKGGDNMITYSTLFEFCKLIVAIISLIFQIFNHKK</sequence>
<keyword evidence="1" id="KW-1133">Transmembrane helix</keyword>